<dbReference type="GO" id="GO:0004674">
    <property type="term" value="F:protein serine/threonine kinase activity"/>
    <property type="evidence" value="ECO:0007669"/>
    <property type="project" value="UniProtKB-KW"/>
</dbReference>
<dbReference type="FunCoup" id="G7E6G4">
    <property type="interactions" value="227"/>
</dbReference>
<keyword evidence="1" id="KW-0723">Serine/threonine-protein kinase</keyword>
<evidence type="ECO:0000256" key="5">
    <source>
        <dbReference type="ARBA" id="ARBA00022777"/>
    </source>
</evidence>
<feature type="domain" description="POLO box" evidence="9">
    <location>
        <begin position="875"/>
        <end position="963"/>
    </location>
</feature>
<dbReference type="AlphaFoldDB" id="G7E6G4"/>
<keyword evidence="5" id="KW-0418">Kinase</keyword>
<dbReference type="Pfam" id="PF00069">
    <property type="entry name" value="Pkinase"/>
    <property type="match status" value="1"/>
</dbReference>
<feature type="region of interest" description="Disordered" evidence="7">
    <location>
        <begin position="613"/>
        <end position="731"/>
    </location>
</feature>
<dbReference type="InParanoid" id="G7E6G4"/>
<dbReference type="GO" id="GO:0005737">
    <property type="term" value="C:cytoplasm"/>
    <property type="evidence" value="ECO:0007669"/>
    <property type="project" value="TreeGrafter"/>
</dbReference>
<dbReference type="RefSeq" id="XP_014568388.1">
    <property type="nucleotide sequence ID" value="XM_014712902.1"/>
</dbReference>
<feature type="domain" description="Protein kinase" evidence="8">
    <location>
        <begin position="228"/>
        <end position="503"/>
    </location>
</feature>
<dbReference type="GO" id="GO:0005634">
    <property type="term" value="C:nucleus"/>
    <property type="evidence" value="ECO:0007669"/>
    <property type="project" value="TreeGrafter"/>
</dbReference>
<dbReference type="Pfam" id="PF00659">
    <property type="entry name" value="POLO_box"/>
    <property type="match status" value="2"/>
</dbReference>
<protein>
    <recommendedName>
        <fullName evidence="12">Serine/threonine-protein kinase</fullName>
    </recommendedName>
</protein>
<dbReference type="PANTHER" id="PTHR24345">
    <property type="entry name" value="SERINE/THREONINE-PROTEIN KINASE PLK"/>
    <property type="match status" value="1"/>
</dbReference>
<feature type="compositionally biased region" description="Polar residues" evidence="7">
    <location>
        <begin position="546"/>
        <end position="558"/>
    </location>
</feature>
<feature type="region of interest" description="Disordered" evidence="7">
    <location>
        <begin position="75"/>
        <end position="150"/>
    </location>
</feature>
<keyword evidence="2" id="KW-0808">Transferase</keyword>
<comment type="caution">
    <text evidence="10">The sequence shown here is derived from an EMBL/GenBank/DDBJ whole genome shotgun (WGS) entry which is preliminary data.</text>
</comment>
<feature type="domain" description="POLO box" evidence="9">
    <location>
        <begin position="776"/>
        <end position="858"/>
    </location>
</feature>
<evidence type="ECO:0000256" key="3">
    <source>
        <dbReference type="ARBA" id="ARBA00022737"/>
    </source>
</evidence>
<dbReference type="InterPro" id="IPR000959">
    <property type="entry name" value="POLO_box_dom"/>
</dbReference>
<name>G7E6G4_MIXOS</name>
<sequence length="987" mass="107872">MAIDENVDPRARAIAMAGGRRAVSSGFMTSERTPAGGTHSTWREPRTHGQVKPKPAPLLQGGYTAGLFPLTTSSLLVGDRQPTNGKEQLHPSRPGLAQSRSSSKVSTKEARIEDALSDMNIGNVKQTDRDERALGKGRPPSMQPLGPIDNVVGHSPVRRLVSKGQTASGARAQAEVTPPQRKRSARASPQQTPQAAIHHQPVNKPVSKLTEAHGSPPRIIKRKDGAILKRGRMLGEGGFARVYEAFPTLASSPVVNHTPGSVDRIRIDKQGEVKAVKVVCKQQLKSAKNKAKLFTEIKLHQSMAHPNIVRFDDCYEDSSSVYMELEYCSLGSMNELLKRRKRYQEPEARYYLVQLIGACDYMHSRSVIHRDLKLGNIFLDGNMDLRVGDFGLAALVRFPGERKTTMCGTPNYIAPEVLYNSGSGHSFEVDVWSIGVILYTLIIGRPPFQTKEVKAIYDNILKTRYGYPENVAISDEAVDLISSILTSADQRPTLADILAHPFFTSGPFPPRIPTGAYHGLVDYSGITPRESADNFEALKRICSAHTSIPSQRTHSRSPVSEGRTPPKEPRIVPAPAVEQQAQAMEREVQKALAPDSPVSDLIKSARKPLMVSSQAAEFGSSRGQRNSRRTSASPGQSAAASPTGGKGAAAHADEPERAQRGLLRRAVTQPSPSKPSEVSPGQPTLAGSLRTVPTSLAGSVHSEAPLPAKEKKPAPTEAQKEAADLDSHGPTRIEQAGSGLYAAYASALGDALACDSPEAIEALPMLGAAAQQPRVFITSWIDYRHKYGLAYQLCDGTNAVQFNDNSSIVLSPDRSRFDYLFHRKGSNYVRCNYDKGSPPADLARRVSLLDYFQNYMNKVLERHEEYAFKDGRQKDMHFLVKYFRLEQAGVFRLSNGLVQFNFADHVKILLSSDAQIVHVIGKDYQLSSHTLRSIMTTAHSFGLLASIASASGSMQEGRQECSDLLQRLQTCCEMLTLISQRKTAPRA</sequence>
<keyword evidence="11" id="KW-1185">Reference proteome</keyword>
<feature type="region of interest" description="Disordered" evidence="7">
    <location>
        <begin position="162"/>
        <end position="223"/>
    </location>
</feature>
<feature type="compositionally biased region" description="Polar residues" evidence="7">
    <location>
        <begin position="668"/>
        <end position="682"/>
    </location>
</feature>
<dbReference type="CDD" id="cd13118">
    <property type="entry name" value="POLO_box_1"/>
    <property type="match status" value="1"/>
</dbReference>
<accession>G7E6G4</accession>
<dbReference type="HOGENOM" id="CLU_000288_46_2_1"/>
<dbReference type="PROSITE" id="PS50078">
    <property type="entry name" value="POLO_BOX"/>
    <property type="match status" value="2"/>
</dbReference>
<dbReference type="OMA" id="WREPRTH"/>
<dbReference type="PROSITE" id="PS50011">
    <property type="entry name" value="PROTEIN_KINASE_DOM"/>
    <property type="match status" value="1"/>
</dbReference>
<feature type="compositionally biased region" description="Basic and acidic residues" evidence="7">
    <location>
        <begin position="708"/>
        <end position="731"/>
    </location>
</feature>
<evidence type="ECO:0000259" key="9">
    <source>
        <dbReference type="PROSITE" id="PS50078"/>
    </source>
</evidence>
<gene>
    <name evidence="10" type="primary">Mo05110</name>
    <name evidence="10" type="ORF">E5Q_05110</name>
</gene>
<dbReference type="GO" id="GO:0000776">
    <property type="term" value="C:kinetochore"/>
    <property type="evidence" value="ECO:0007669"/>
    <property type="project" value="TreeGrafter"/>
</dbReference>
<dbReference type="GO" id="GO:0005524">
    <property type="term" value="F:ATP binding"/>
    <property type="evidence" value="ECO:0007669"/>
    <property type="project" value="UniProtKB-KW"/>
</dbReference>
<dbReference type="CDD" id="cd14099">
    <property type="entry name" value="STKc_PLK"/>
    <property type="match status" value="1"/>
</dbReference>
<evidence type="ECO:0000256" key="4">
    <source>
        <dbReference type="ARBA" id="ARBA00022741"/>
    </source>
</evidence>
<evidence type="ECO:0000313" key="10">
    <source>
        <dbReference type="EMBL" id="GAA98424.1"/>
    </source>
</evidence>
<dbReference type="InterPro" id="IPR011009">
    <property type="entry name" value="Kinase-like_dom_sf"/>
</dbReference>
<feature type="compositionally biased region" description="Low complexity" evidence="7">
    <location>
        <begin position="630"/>
        <end position="643"/>
    </location>
</feature>
<dbReference type="SUPFAM" id="SSF82615">
    <property type="entry name" value="Polo-box domain"/>
    <property type="match status" value="2"/>
</dbReference>
<dbReference type="Proteomes" id="UP000009131">
    <property type="component" value="Unassembled WGS sequence"/>
</dbReference>
<evidence type="ECO:0000259" key="8">
    <source>
        <dbReference type="PROSITE" id="PS50011"/>
    </source>
</evidence>
<dbReference type="InterPro" id="IPR033701">
    <property type="entry name" value="POLO_box_1"/>
</dbReference>
<keyword evidence="6" id="KW-0067">ATP-binding</keyword>
<dbReference type="STRING" id="764103.G7E6G4"/>
<keyword evidence="4" id="KW-0547">Nucleotide-binding</keyword>
<evidence type="ECO:0000256" key="1">
    <source>
        <dbReference type="ARBA" id="ARBA00022527"/>
    </source>
</evidence>
<dbReference type="PROSITE" id="PS00108">
    <property type="entry name" value="PROTEIN_KINASE_ST"/>
    <property type="match status" value="1"/>
</dbReference>
<feature type="compositionally biased region" description="Polar residues" evidence="7">
    <location>
        <begin position="75"/>
        <end position="86"/>
    </location>
</feature>
<dbReference type="eggNOG" id="KOG0575">
    <property type="taxonomic scope" value="Eukaryota"/>
</dbReference>
<dbReference type="EMBL" id="BABT02000152">
    <property type="protein sequence ID" value="GAA98424.1"/>
    <property type="molecule type" value="Genomic_DNA"/>
</dbReference>
<keyword evidence="3" id="KW-0677">Repeat</keyword>
<dbReference type="InterPro" id="IPR033695">
    <property type="entry name" value="POLO_box_2"/>
</dbReference>
<evidence type="ECO:0000256" key="7">
    <source>
        <dbReference type="SAM" id="MobiDB-lite"/>
    </source>
</evidence>
<evidence type="ECO:0008006" key="12">
    <source>
        <dbReference type="Google" id="ProtNLM"/>
    </source>
</evidence>
<dbReference type="GO" id="GO:0000922">
    <property type="term" value="C:spindle pole"/>
    <property type="evidence" value="ECO:0007669"/>
    <property type="project" value="TreeGrafter"/>
</dbReference>
<dbReference type="OrthoDB" id="408964at2759"/>
<feature type="compositionally biased region" description="Low complexity" evidence="7">
    <location>
        <begin position="573"/>
        <end position="583"/>
    </location>
</feature>
<feature type="region of interest" description="Disordered" evidence="7">
    <location>
        <begin position="19"/>
        <end position="53"/>
    </location>
</feature>
<evidence type="ECO:0000256" key="2">
    <source>
        <dbReference type="ARBA" id="ARBA00022679"/>
    </source>
</evidence>
<dbReference type="SUPFAM" id="SSF56112">
    <property type="entry name" value="Protein kinase-like (PK-like)"/>
    <property type="match status" value="1"/>
</dbReference>
<dbReference type="PANTHER" id="PTHR24345:SF0">
    <property type="entry name" value="CELL CYCLE SERINE_THREONINE-PROTEIN KINASE CDC5_MSD2"/>
    <property type="match status" value="1"/>
</dbReference>
<dbReference type="Gene3D" id="3.30.1120.30">
    <property type="entry name" value="POLO box domain"/>
    <property type="match status" value="2"/>
</dbReference>
<dbReference type="InterPro" id="IPR008271">
    <property type="entry name" value="Ser/Thr_kinase_AS"/>
</dbReference>
<dbReference type="SMART" id="SM00220">
    <property type="entry name" value="S_TKc"/>
    <property type="match status" value="1"/>
</dbReference>
<evidence type="ECO:0000256" key="6">
    <source>
        <dbReference type="ARBA" id="ARBA00022840"/>
    </source>
</evidence>
<feature type="region of interest" description="Disordered" evidence="7">
    <location>
        <begin position="546"/>
        <end position="598"/>
    </location>
</feature>
<reference evidence="10 11" key="2">
    <citation type="journal article" date="2012" name="Open Biol.">
        <title>Characteristics of nucleosomes and linker DNA regions on the genome of the basidiomycete Mixia osmundae revealed by mono- and dinucleosome mapping.</title>
        <authorList>
            <person name="Nishida H."/>
            <person name="Kondo S."/>
            <person name="Matsumoto T."/>
            <person name="Suzuki Y."/>
            <person name="Yoshikawa H."/>
            <person name="Taylor T.D."/>
            <person name="Sugiyama J."/>
        </authorList>
    </citation>
    <scope>NUCLEOTIDE SEQUENCE [LARGE SCALE GENOMIC DNA]</scope>
    <source>
        <strain evidence="11">CBS 9802 / IAM 14324 / JCM 22182 / KY 12970</strain>
    </source>
</reference>
<dbReference type="FunFam" id="1.10.510.10:FF:000571">
    <property type="entry name" value="Maternal embryonic leucine zipper kinase"/>
    <property type="match status" value="1"/>
</dbReference>
<dbReference type="GO" id="GO:0007052">
    <property type="term" value="P:mitotic spindle organization"/>
    <property type="evidence" value="ECO:0007669"/>
    <property type="project" value="TreeGrafter"/>
</dbReference>
<dbReference type="Gene3D" id="1.10.510.10">
    <property type="entry name" value="Transferase(Phosphotransferase) domain 1"/>
    <property type="match status" value="1"/>
</dbReference>
<reference evidence="10 11" key="1">
    <citation type="journal article" date="2011" name="J. Gen. Appl. Microbiol.">
        <title>Draft genome sequencing of the enigmatic basidiomycete Mixia osmundae.</title>
        <authorList>
            <person name="Nishida H."/>
            <person name="Nagatsuka Y."/>
            <person name="Sugiyama J."/>
        </authorList>
    </citation>
    <scope>NUCLEOTIDE SEQUENCE [LARGE SCALE GENOMIC DNA]</scope>
    <source>
        <strain evidence="11">CBS 9802 / IAM 14324 / JCM 22182 / KY 12970</strain>
    </source>
</reference>
<dbReference type="InterPro" id="IPR036947">
    <property type="entry name" value="POLO_box_dom_sf"/>
</dbReference>
<dbReference type="GO" id="GO:0005816">
    <property type="term" value="C:spindle pole body"/>
    <property type="evidence" value="ECO:0007669"/>
    <property type="project" value="TreeGrafter"/>
</dbReference>
<dbReference type="InterPro" id="IPR000719">
    <property type="entry name" value="Prot_kinase_dom"/>
</dbReference>
<dbReference type="CDD" id="cd13117">
    <property type="entry name" value="POLO_box_2"/>
    <property type="match status" value="1"/>
</dbReference>
<proteinExistence type="predicted"/>
<organism evidence="10 11">
    <name type="scientific">Mixia osmundae (strain CBS 9802 / IAM 14324 / JCM 22182 / KY 12970)</name>
    <dbReference type="NCBI Taxonomy" id="764103"/>
    <lineage>
        <taxon>Eukaryota</taxon>
        <taxon>Fungi</taxon>
        <taxon>Dikarya</taxon>
        <taxon>Basidiomycota</taxon>
        <taxon>Pucciniomycotina</taxon>
        <taxon>Mixiomycetes</taxon>
        <taxon>Mixiales</taxon>
        <taxon>Mixiaceae</taxon>
        <taxon>Mixia</taxon>
    </lineage>
</organism>
<evidence type="ECO:0000313" key="11">
    <source>
        <dbReference type="Proteomes" id="UP000009131"/>
    </source>
</evidence>